<sequence>MSHRPSCDKVQLKLVGAAPRSWLLFSLGVLGGCGWGSLGVAAGGFLASGGVQWVGLWQHTNGGGGYWCQPALLDRRPPCADSQ</sequence>
<evidence type="ECO:0000256" key="1">
    <source>
        <dbReference type="SAM" id="Phobius"/>
    </source>
</evidence>
<keyword evidence="3" id="KW-1185">Reference proteome</keyword>
<dbReference type="PROSITE" id="PS51257">
    <property type="entry name" value="PROKAR_LIPOPROTEIN"/>
    <property type="match status" value="1"/>
</dbReference>
<organism evidence="2 3">
    <name type="scientific">Oryza meyeriana var. granulata</name>
    <dbReference type="NCBI Taxonomy" id="110450"/>
    <lineage>
        <taxon>Eukaryota</taxon>
        <taxon>Viridiplantae</taxon>
        <taxon>Streptophyta</taxon>
        <taxon>Embryophyta</taxon>
        <taxon>Tracheophyta</taxon>
        <taxon>Spermatophyta</taxon>
        <taxon>Magnoliopsida</taxon>
        <taxon>Liliopsida</taxon>
        <taxon>Poales</taxon>
        <taxon>Poaceae</taxon>
        <taxon>BOP clade</taxon>
        <taxon>Oryzoideae</taxon>
        <taxon>Oryzeae</taxon>
        <taxon>Oryzinae</taxon>
        <taxon>Oryza</taxon>
        <taxon>Oryza meyeriana</taxon>
    </lineage>
</organism>
<accession>A0A6G1C3B0</accession>
<keyword evidence="1" id="KW-0812">Transmembrane</keyword>
<reference evidence="2 3" key="1">
    <citation type="submission" date="2019-11" db="EMBL/GenBank/DDBJ databases">
        <title>Whole genome sequence of Oryza granulata.</title>
        <authorList>
            <person name="Li W."/>
        </authorList>
    </citation>
    <scope>NUCLEOTIDE SEQUENCE [LARGE SCALE GENOMIC DNA]</scope>
    <source>
        <strain evidence="3">cv. Menghai</strain>
        <tissue evidence="2">Leaf</tissue>
    </source>
</reference>
<gene>
    <name evidence="2" type="ORF">E2562_001945</name>
</gene>
<dbReference type="EMBL" id="SPHZ02000010">
    <property type="protein sequence ID" value="KAF0894652.1"/>
    <property type="molecule type" value="Genomic_DNA"/>
</dbReference>
<dbReference type="Proteomes" id="UP000479710">
    <property type="component" value="Unassembled WGS sequence"/>
</dbReference>
<keyword evidence="1" id="KW-0472">Membrane</keyword>
<proteinExistence type="predicted"/>
<evidence type="ECO:0000313" key="3">
    <source>
        <dbReference type="Proteomes" id="UP000479710"/>
    </source>
</evidence>
<feature type="transmembrane region" description="Helical" evidence="1">
    <location>
        <begin position="21"/>
        <end position="47"/>
    </location>
</feature>
<protein>
    <submittedName>
        <fullName evidence="2">Uncharacterized protein</fullName>
    </submittedName>
</protein>
<comment type="caution">
    <text evidence="2">The sequence shown here is derived from an EMBL/GenBank/DDBJ whole genome shotgun (WGS) entry which is preliminary data.</text>
</comment>
<dbReference type="AlphaFoldDB" id="A0A6G1C3B0"/>
<name>A0A6G1C3B0_9ORYZ</name>
<keyword evidence="1" id="KW-1133">Transmembrane helix</keyword>
<evidence type="ECO:0000313" key="2">
    <source>
        <dbReference type="EMBL" id="KAF0894652.1"/>
    </source>
</evidence>